<dbReference type="InterPro" id="IPR021858">
    <property type="entry name" value="Fun_TF"/>
</dbReference>
<sequence length="474" mass="53145">MPKMPAPTGMVQACPSCGKIPAPPSQVSAMQVWDIGAGSSNPMIPVDDTISQLKVQELLHFVCTAIWPNFRPLGYTSNCYRSWVFPFDNKVRLYALLWSASYHRDILNLTYGGPNYLGGSKEQLILKGLALESLRNEVDTYTGATPIDSIIMCILYLAVNDTVGTRLPVYRQPSPFNPPFKSLHALDLYGSRDYHPVHWKIIQDLLGRYGGVEVLQEFGLAWLLSLSDIMGAAHALQKPLYPCMGVNGKRLYLEPPLVLFESYAPHFAGHTAGSGFDELLSIDHPVQQAVVNTFSHIGQLSCVLQYYTMESCSPAVLDLVGDCRNYVHYHLFSSPDANSTTEALQHADQDPEAVELSKEIYLTCRLALYLYATHVTFPIPRSTIVRRQLLQLLRPKFQFLAEKSIARSLLLWCVSVALVASDIDPDEPILAIFKRLCQELKVDSLDDLLVLLRKFAWVDKAIEHQYTRLSDIIK</sequence>
<proteinExistence type="predicted"/>
<accession>A0A8H4PGY5</accession>
<evidence type="ECO:0000313" key="3">
    <source>
        <dbReference type="Proteomes" id="UP000554235"/>
    </source>
</evidence>
<dbReference type="EMBL" id="JAADYS010001924">
    <property type="protein sequence ID" value="KAF4460517.1"/>
    <property type="molecule type" value="Genomic_DNA"/>
</dbReference>
<reference evidence="2 3" key="1">
    <citation type="submission" date="2020-01" db="EMBL/GenBank/DDBJ databases">
        <title>Identification and distribution of gene clusters putatively required for synthesis of sphingolipid metabolism inhibitors in phylogenetically diverse species of the filamentous fungus Fusarium.</title>
        <authorList>
            <person name="Kim H.-S."/>
            <person name="Busman M."/>
            <person name="Brown D.W."/>
            <person name="Divon H."/>
            <person name="Uhlig S."/>
            <person name="Proctor R.H."/>
        </authorList>
    </citation>
    <scope>NUCLEOTIDE SEQUENCE [LARGE SCALE GENOMIC DNA]</scope>
    <source>
        <strain evidence="2 3">NRRL 20459</strain>
    </source>
</reference>
<dbReference type="Pfam" id="PF11951">
    <property type="entry name" value="Fungal_trans_2"/>
    <property type="match status" value="1"/>
</dbReference>
<dbReference type="PANTHER" id="PTHR37540:SF5">
    <property type="entry name" value="TRANSCRIPTION FACTOR DOMAIN-CONTAINING PROTEIN"/>
    <property type="match status" value="1"/>
</dbReference>
<name>A0A8H4PGY5_9HYPO</name>
<evidence type="ECO:0000313" key="2">
    <source>
        <dbReference type="EMBL" id="KAF4460517.1"/>
    </source>
</evidence>
<keyword evidence="3" id="KW-1185">Reference proteome</keyword>
<keyword evidence="1" id="KW-0539">Nucleus</keyword>
<evidence type="ECO:0000256" key="1">
    <source>
        <dbReference type="ARBA" id="ARBA00023242"/>
    </source>
</evidence>
<organism evidence="2 3">
    <name type="scientific">Fusarium albosuccineum</name>
    <dbReference type="NCBI Taxonomy" id="1237068"/>
    <lineage>
        <taxon>Eukaryota</taxon>
        <taxon>Fungi</taxon>
        <taxon>Dikarya</taxon>
        <taxon>Ascomycota</taxon>
        <taxon>Pezizomycotina</taxon>
        <taxon>Sordariomycetes</taxon>
        <taxon>Hypocreomycetidae</taxon>
        <taxon>Hypocreales</taxon>
        <taxon>Nectriaceae</taxon>
        <taxon>Fusarium</taxon>
        <taxon>Fusarium decemcellulare species complex</taxon>
    </lineage>
</organism>
<comment type="caution">
    <text evidence="2">The sequence shown here is derived from an EMBL/GenBank/DDBJ whole genome shotgun (WGS) entry which is preliminary data.</text>
</comment>
<dbReference type="OrthoDB" id="3469466at2759"/>
<dbReference type="PANTHER" id="PTHR37540">
    <property type="entry name" value="TRANSCRIPTION FACTOR (ACR-2), PUTATIVE-RELATED-RELATED"/>
    <property type="match status" value="1"/>
</dbReference>
<protein>
    <submittedName>
        <fullName evidence="2">Uncharacterized protein</fullName>
    </submittedName>
</protein>
<gene>
    <name evidence="2" type="ORF">FALBO_12705</name>
</gene>
<dbReference type="AlphaFoldDB" id="A0A8H4PGY5"/>
<dbReference type="Proteomes" id="UP000554235">
    <property type="component" value="Unassembled WGS sequence"/>
</dbReference>